<gene>
    <name evidence="5" type="ORF">ENN26_10010</name>
</gene>
<dbReference type="InterPro" id="IPR002699">
    <property type="entry name" value="V_ATPase_D"/>
</dbReference>
<feature type="region of interest" description="Disordered" evidence="4">
    <location>
        <begin position="1"/>
        <end position="24"/>
    </location>
</feature>
<reference evidence="5" key="1">
    <citation type="journal article" date="2020" name="mSystems">
        <title>Genome- and Community-Level Interaction Insights into Carbon Utilization and Element Cycling Functions of Hydrothermarchaeota in Hydrothermal Sediment.</title>
        <authorList>
            <person name="Zhou Z."/>
            <person name="Liu Y."/>
            <person name="Xu W."/>
            <person name="Pan J."/>
            <person name="Luo Z.H."/>
            <person name="Li M."/>
        </authorList>
    </citation>
    <scope>NUCLEOTIDE SEQUENCE [LARGE SCALE GENOMIC DNA]</scope>
    <source>
        <strain evidence="5">SpSt-116</strain>
    </source>
</reference>
<name>A0A7C1GM78_9CREN</name>
<comment type="similarity">
    <text evidence="1">Belongs to the V-ATPase D subunit family.</text>
</comment>
<evidence type="ECO:0000256" key="3">
    <source>
        <dbReference type="ARBA" id="ARBA00023065"/>
    </source>
</evidence>
<accession>A0A7C1GM78</accession>
<dbReference type="AlphaFoldDB" id="A0A7C1GM78"/>
<dbReference type="Pfam" id="PF01813">
    <property type="entry name" value="ATP-synt_D"/>
    <property type="match status" value="1"/>
</dbReference>
<proteinExistence type="inferred from homology"/>
<protein>
    <submittedName>
        <fullName evidence="5">Uncharacterized protein</fullName>
    </submittedName>
</protein>
<evidence type="ECO:0000313" key="5">
    <source>
        <dbReference type="EMBL" id="HDP16090.1"/>
    </source>
</evidence>
<dbReference type="EMBL" id="DSAY01000189">
    <property type="protein sequence ID" value="HDP16090.1"/>
    <property type="molecule type" value="Genomic_DNA"/>
</dbReference>
<evidence type="ECO:0000256" key="2">
    <source>
        <dbReference type="ARBA" id="ARBA00022448"/>
    </source>
</evidence>
<keyword evidence="2" id="KW-0813">Transport</keyword>
<dbReference type="Gene3D" id="1.10.287.3240">
    <property type="match status" value="1"/>
</dbReference>
<dbReference type="GO" id="GO:0046961">
    <property type="term" value="F:proton-transporting ATPase activity, rotational mechanism"/>
    <property type="evidence" value="ECO:0007669"/>
    <property type="project" value="InterPro"/>
</dbReference>
<evidence type="ECO:0000256" key="1">
    <source>
        <dbReference type="ARBA" id="ARBA00005850"/>
    </source>
</evidence>
<comment type="caution">
    <text evidence="5">The sequence shown here is derived from an EMBL/GenBank/DDBJ whole genome shotgun (WGS) entry which is preliminary data.</text>
</comment>
<keyword evidence="3" id="KW-0406">Ion transport</keyword>
<organism evidence="5">
    <name type="scientific">Thermofilum adornatum</name>
    <dbReference type="NCBI Taxonomy" id="1365176"/>
    <lineage>
        <taxon>Archaea</taxon>
        <taxon>Thermoproteota</taxon>
        <taxon>Thermoprotei</taxon>
        <taxon>Thermofilales</taxon>
        <taxon>Thermofilaceae</taxon>
        <taxon>Thermofilum</taxon>
    </lineage>
</organism>
<dbReference type="PANTHER" id="PTHR11671">
    <property type="entry name" value="V-TYPE ATP SYNTHASE SUBUNIT D"/>
    <property type="match status" value="1"/>
</dbReference>
<evidence type="ECO:0000256" key="4">
    <source>
        <dbReference type="SAM" id="MobiDB-lite"/>
    </source>
</evidence>
<sequence>MASPLNTSRRRTSKDSAKDHRKISSKVQELGKTMALQELAFLPASRGTLQYLRRKLELVKRGKDVLQMRRDQLAKEVLAIMDELRKRPEAEKQFIEAARYAAIMRMARGEHEFRSMSSLVRPPKLTHIIVSYQGIPVPQIRIAEEPDWTRLADPDYRRVIENLWNAVKTMIDVANKEVAVEKISDQLLYINRVVNSLEKNVIPQLESALRRVEEKVVDEELEDFVRVKILGGK</sequence>